<feature type="transmembrane region" description="Helical" evidence="1">
    <location>
        <begin position="89"/>
        <end position="107"/>
    </location>
</feature>
<keyword evidence="1" id="KW-0812">Transmembrane</keyword>
<keyword evidence="3" id="KW-1185">Reference proteome</keyword>
<evidence type="ECO:0000313" key="2">
    <source>
        <dbReference type="EMBL" id="CAI9598365.1"/>
    </source>
</evidence>
<comment type="caution">
    <text evidence="2">The sequence shown here is derived from an EMBL/GenBank/DDBJ whole genome shotgun (WGS) entry which is preliminary data.</text>
</comment>
<sequence>CHFPDPQVSNSPSSTSQPGIICLCSPSLSQNSSMSSGNLKIAVVPSLHPIKLMSWPDLYFTLCFFISSNRGFSDLFLLRVSAVKSAKIWIFFPPYVIFVLPLIFFHISSLSP</sequence>
<dbReference type="EMBL" id="CATNWA010017148">
    <property type="protein sequence ID" value="CAI9598365.1"/>
    <property type="molecule type" value="Genomic_DNA"/>
</dbReference>
<gene>
    <name evidence="2" type="ORF">SPARVUS_LOCUS12391297</name>
</gene>
<evidence type="ECO:0000256" key="1">
    <source>
        <dbReference type="SAM" id="Phobius"/>
    </source>
</evidence>
<feature type="non-terminal residue" evidence="2">
    <location>
        <position position="1"/>
    </location>
</feature>
<reference evidence="2" key="1">
    <citation type="submission" date="2023-05" db="EMBL/GenBank/DDBJ databases">
        <authorList>
            <person name="Stuckert A."/>
        </authorList>
    </citation>
    <scope>NUCLEOTIDE SEQUENCE</scope>
</reference>
<protein>
    <submittedName>
        <fullName evidence="2">Uncharacterized protein</fullName>
    </submittedName>
</protein>
<evidence type="ECO:0000313" key="3">
    <source>
        <dbReference type="Proteomes" id="UP001162483"/>
    </source>
</evidence>
<accession>A0ABN9FQR3</accession>
<keyword evidence="1" id="KW-1133">Transmembrane helix</keyword>
<keyword evidence="1" id="KW-0472">Membrane</keyword>
<name>A0ABN9FQR3_9NEOB</name>
<dbReference type="Proteomes" id="UP001162483">
    <property type="component" value="Unassembled WGS sequence"/>
</dbReference>
<proteinExistence type="predicted"/>
<organism evidence="2 3">
    <name type="scientific">Staurois parvus</name>
    <dbReference type="NCBI Taxonomy" id="386267"/>
    <lineage>
        <taxon>Eukaryota</taxon>
        <taxon>Metazoa</taxon>
        <taxon>Chordata</taxon>
        <taxon>Craniata</taxon>
        <taxon>Vertebrata</taxon>
        <taxon>Euteleostomi</taxon>
        <taxon>Amphibia</taxon>
        <taxon>Batrachia</taxon>
        <taxon>Anura</taxon>
        <taxon>Neobatrachia</taxon>
        <taxon>Ranoidea</taxon>
        <taxon>Ranidae</taxon>
        <taxon>Staurois</taxon>
    </lineage>
</organism>